<keyword evidence="4 10" id="KW-0963">Cytoplasm</keyword>
<dbReference type="GO" id="GO:1990533">
    <property type="term" value="C:Dom34-Hbs1 complex"/>
    <property type="evidence" value="ECO:0007669"/>
    <property type="project" value="UniProtKB-ARBA"/>
</dbReference>
<keyword evidence="5" id="KW-0132">Cell division</keyword>
<evidence type="ECO:0000256" key="1">
    <source>
        <dbReference type="ARBA" id="ARBA00001968"/>
    </source>
</evidence>
<dbReference type="GO" id="GO:0071025">
    <property type="term" value="P:RNA surveillance"/>
    <property type="evidence" value="ECO:0007669"/>
    <property type="project" value="InterPro"/>
</dbReference>
<dbReference type="PANTHER" id="PTHR10853:SF0">
    <property type="entry name" value="PROTEIN PELOTA HOMOLOG"/>
    <property type="match status" value="1"/>
</dbReference>
<comment type="cofactor">
    <cofactor evidence="1 10">
        <name>a divalent metal cation</name>
        <dbReference type="ChEBI" id="CHEBI:60240"/>
    </cofactor>
</comment>
<dbReference type="SMART" id="SM01194">
    <property type="entry name" value="eRF1_1"/>
    <property type="match status" value="1"/>
</dbReference>
<dbReference type="GO" id="GO:0070481">
    <property type="term" value="P:nuclear-transcribed mRNA catabolic process, non-stop decay"/>
    <property type="evidence" value="ECO:0007669"/>
    <property type="project" value="InterPro"/>
</dbReference>
<dbReference type="SUPFAM" id="SSF53137">
    <property type="entry name" value="Translational machinery components"/>
    <property type="match status" value="1"/>
</dbReference>
<dbReference type="SUPFAM" id="SSF55315">
    <property type="entry name" value="L30e-like"/>
    <property type="match status" value="1"/>
</dbReference>
<dbReference type="InterPro" id="IPR005140">
    <property type="entry name" value="eRF1_Pelota-like_N"/>
</dbReference>
<dbReference type="InterPro" id="IPR005142">
    <property type="entry name" value="eRF1_3"/>
</dbReference>
<keyword evidence="6 10" id="KW-0479">Metal-binding</keyword>
<dbReference type="InterPro" id="IPR042226">
    <property type="entry name" value="eFR1_2_sf"/>
</dbReference>
<dbReference type="InterPro" id="IPR058547">
    <property type="entry name" value="Pelota_N"/>
</dbReference>
<dbReference type="GO" id="GO:0051321">
    <property type="term" value="P:meiotic cell cycle"/>
    <property type="evidence" value="ECO:0007669"/>
    <property type="project" value="UniProtKB-KW"/>
</dbReference>
<evidence type="ECO:0000256" key="2">
    <source>
        <dbReference type="ARBA" id="ARBA00004496"/>
    </source>
</evidence>
<dbReference type="InterPro" id="IPR038069">
    <property type="entry name" value="Pelota/DOM34_N"/>
</dbReference>
<accession>A0A9N8DZI0</accession>
<evidence type="ECO:0000313" key="14">
    <source>
        <dbReference type="Proteomes" id="UP001153069"/>
    </source>
</evidence>
<dbReference type="InterPro" id="IPR005141">
    <property type="entry name" value="eRF1_2"/>
</dbReference>
<comment type="subcellular location">
    <subcellularLocation>
        <location evidence="2 10">Cytoplasm</location>
    </subcellularLocation>
</comment>
<proteinExistence type="inferred from homology"/>
<dbReference type="Gene3D" id="3.30.1330.30">
    <property type="match status" value="1"/>
</dbReference>
<dbReference type="GO" id="GO:0005737">
    <property type="term" value="C:cytoplasm"/>
    <property type="evidence" value="ECO:0007669"/>
    <property type="project" value="UniProtKB-SubCell"/>
</dbReference>
<dbReference type="AlphaFoldDB" id="A0A9N8DZI0"/>
<dbReference type="PANTHER" id="PTHR10853">
    <property type="entry name" value="PELOTA"/>
    <property type="match status" value="1"/>
</dbReference>
<dbReference type="GO" id="GO:0046872">
    <property type="term" value="F:metal ion binding"/>
    <property type="evidence" value="ECO:0007669"/>
    <property type="project" value="UniProtKB-KW"/>
</dbReference>
<dbReference type="GO" id="GO:0070966">
    <property type="term" value="P:nuclear-transcribed mRNA catabolic process, no-go decay"/>
    <property type="evidence" value="ECO:0007669"/>
    <property type="project" value="InterPro"/>
</dbReference>
<dbReference type="GO" id="GO:0070651">
    <property type="term" value="P:nonfunctional rRNA decay"/>
    <property type="evidence" value="ECO:0007669"/>
    <property type="project" value="TreeGrafter"/>
</dbReference>
<keyword evidence="14" id="KW-1185">Reference proteome</keyword>
<dbReference type="Pfam" id="PF03465">
    <property type="entry name" value="eRF1_3"/>
    <property type="match status" value="1"/>
</dbReference>
<dbReference type="Gene3D" id="2.30.30.870">
    <property type="entry name" value="Pelota, domain A"/>
    <property type="match status" value="1"/>
</dbReference>
<dbReference type="FunFam" id="3.30.420.60:FF:000004">
    <property type="entry name" value="Protein DOM34 homolog"/>
    <property type="match status" value="1"/>
</dbReference>
<feature type="region of interest" description="Disordered" evidence="11">
    <location>
        <begin position="378"/>
        <end position="412"/>
    </location>
</feature>
<dbReference type="Gene3D" id="3.30.420.60">
    <property type="entry name" value="eRF1 domain 2"/>
    <property type="match status" value="1"/>
</dbReference>
<dbReference type="FunFam" id="2.30.30.870:FF:000001">
    <property type="entry name" value="Protein pelota homolog"/>
    <property type="match status" value="1"/>
</dbReference>
<evidence type="ECO:0000256" key="8">
    <source>
        <dbReference type="ARBA" id="ARBA00023254"/>
    </source>
</evidence>
<protein>
    <recommendedName>
        <fullName evidence="10">Protein pelota homolog</fullName>
    </recommendedName>
</protein>
<comment type="caution">
    <text evidence="13">The sequence shown here is derived from an EMBL/GenBank/DDBJ whole genome shotgun (WGS) entry which is preliminary data.</text>
</comment>
<evidence type="ECO:0000259" key="12">
    <source>
        <dbReference type="SMART" id="SM01194"/>
    </source>
</evidence>
<evidence type="ECO:0000256" key="5">
    <source>
        <dbReference type="ARBA" id="ARBA00022618"/>
    </source>
</evidence>
<evidence type="ECO:0000256" key="11">
    <source>
        <dbReference type="SAM" id="MobiDB-lite"/>
    </source>
</evidence>
<feature type="compositionally biased region" description="Basic and acidic residues" evidence="11">
    <location>
        <begin position="399"/>
        <end position="412"/>
    </location>
</feature>
<name>A0A9N8DZI0_9STRA</name>
<keyword evidence="7" id="KW-0498">Mitosis</keyword>
<evidence type="ECO:0000256" key="9">
    <source>
        <dbReference type="ARBA" id="ARBA00023306"/>
    </source>
</evidence>
<dbReference type="Pfam" id="PF03464">
    <property type="entry name" value="eRF1_2"/>
    <property type="match status" value="1"/>
</dbReference>
<gene>
    <name evidence="13" type="ORF">SEMRO_477_G150720.1</name>
</gene>
<evidence type="ECO:0000256" key="6">
    <source>
        <dbReference type="ARBA" id="ARBA00022723"/>
    </source>
</evidence>
<reference evidence="13" key="1">
    <citation type="submission" date="2020-06" db="EMBL/GenBank/DDBJ databases">
        <authorList>
            <consortium name="Plant Systems Biology data submission"/>
        </authorList>
    </citation>
    <scope>NUCLEOTIDE SEQUENCE</scope>
    <source>
        <strain evidence="13">D6</strain>
    </source>
</reference>
<dbReference type="NCBIfam" id="TIGR00111">
    <property type="entry name" value="pelota"/>
    <property type="match status" value="1"/>
</dbReference>
<evidence type="ECO:0000256" key="7">
    <source>
        <dbReference type="ARBA" id="ARBA00022776"/>
    </source>
</evidence>
<dbReference type="GO" id="GO:0051301">
    <property type="term" value="P:cell division"/>
    <property type="evidence" value="ECO:0007669"/>
    <property type="project" value="UniProtKB-KW"/>
</dbReference>
<keyword evidence="8" id="KW-0469">Meiosis</keyword>
<dbReference type="GO" id="GO:0032790">
    <property type="term" value="P:ribosome disassembly"/>
    <property type="evidence" value="ECO:0007669"/>
    <property type="project" value="TreeGrafter"/>
</dbReference>
<feature type="compositionally biased region" description="Acidic residues" evidence="11">
    <location>
        <begin position="378"/>
        <end position="398"/>
    </location>
</feature>
<dbReference type="SUPFAM" id="SSF159065">
    <property type="entry name" value="Dom34/Pelota N-terminal domain-like"/>
    <property type="match status" value="1"/>
</dbReference>
<comment type="similarity">
    <text evidence="3 10">Belongs to the eukaryotic release factor 1 family. Pelota subfamily.</text>
</comment>
<dbReference type="GO" id="GO:0006412">
    <property type="term" value="P:translation"/>
    <property type="evidence" value="ECO:0007669"/>
    <property type="project" value="UniProtKB-ARBA"/>
</dbReference>
<dbReference type="Proteomes" id="UP001153069">
    <property type="component" value="Unassembled WGS sequence"/>
</dbReference>
<comment type="function">
    <text evidence="10">Component of the Pelota-HBS1L complex, a complex that recognizes stalled ribosomes and triggers the No-Go Decay (NGD) pathway. In the Pelota-HBS1L complex, pelo recognizes ribosomes stalled at the 3' end of an mRNA and engages stalled ribosomes by destabilizing mRNA in the mRNA channel.</text>
</comment>
<dbReference type="FunFam" id="3.30.1330.30:FF:000008">
    <property type="entry name" value="Protein pelota homolog"/>
    <property type="match status" value="1"/>
</dbReference>
<evidence type="ECO:0000313" key="13">
    <source>
        <dbReference type="EMBL" id="CAB9511269.1"/>
    </source>
</evidence>
<organism evidence="13 14">
    <name type="scientific">Seminavis robusta</name>
    <dbReference type="NCBI Taxonomy" id="568900"/>
    <lineage>
        <taxon>Eukaryota</taxon>
        <taxon>Sar</taxon>
        <taxon>Stramenopiles</taxon>
        <taxon>Ochrophyta</taxon>
        <taxon>Bacillariophyta</taxon>
        <taxon>Bacillariophyceae</taxon>
        <taxon>Bacillariophycidae</taxon>
        <taxon>Naviculales</taxon>
        <taxon>Naviculaceae</taxon>
        <taxon>Seminavis</taxon>
    </lineage>
</organism>
<evidence type="ECO:0000256" key="4">
    <source>
        <dbReference type="ARBA" id="ARBA00022490"/>
    </source>
</evidence>
<sequence>MKILKKTISAKDGQGTVLLRPETDEDLWHAYNLLQEGDLVRCTTVRKVVKESSTGSTTSSKKRLMLTIKVERIEFDSDVLEVRLSGTNVGENELVRLGAYHTLTLEKHQNFSIDKDCWDPIFLGILDEAANPDQQAEVAAVVMQPGLAHVCLITGNLTVTKGRIETNIPKKRTGSSQQSKAIQRFFNAVYQSILRNVDFTRIKVILLASPGFVKDDFWNFLLTTSVRQEDRPLIENKHKFVLCKASSGHKHALEDVLSDPAIMKQLTETKVAKEVEILNTFMRTLNDDPDRAYYGFHHVTQAQQSLAIESLLVTDELFRNSNVKKRKQYVQLAENVKEAGGHVYIFSSMHVSGQQLAQVSGVAAILRFPLPDLDELEELAAAGPEDDDKDDDEEEEYDPEKRIREDVADMGL</sequence>
<dbReference type="InterPro" id="IPR004405">
    <property type="entry name" value="TF_pelota"/>
</dbReference>
<dbReference type="OrthoDB" id="10249111at2759"/>
<evidence type="ECO:0000256" key="10">
    <source>
        <dbReference type="RuleBase" id="RU362019"/>
    </source>
</evidence>
<keyword evidence="9" id="KW-0131">Cell cycle</keyword>
<dbReference type="Pfam" id="PF26356">
    <property type="entry name" value="Pelota_N"/>
    <property type="match status" value="1"/>
</dbReference>
<dbReference type="EMBL" id="CAICTM010000476">
    <property type="protein sequence ID" value="CAB9511269.1"/>
    <property type="molecule type" value="Genomic_DNA"/>
</dbReference>
<feature type="domain" description="eRF1/Pelota-like N-terminal" evidence="12">
    <location>
        <begin position="1"/>
        <end position="131"/>
    </location>
</feature>
<evidence type="ECO:0000256" key="3">
    <source>
        <dbReference type="ARBA" id="ARBA00009504"/>
    </source>
</evidence>
<dbReference type="InterPro" id="IPR029064">
    <property type="entry name" value="Ribosomal_eL30-like_sf"/>
</dbReference>